<gene>
    <name evidence="1" type="ORF">HPB49_017381</name>
</gene>
<protein>
    <submittedName>
        <fullName evidence="1">Uncharacterized protein</fullName>
    </submittedName>
</protein>
<organism evidence="1 2">
    <name type="scientific">Dermacentor silvarum</name>
    <name type="common">Tick</name>
    <dbReference type="NCBI Taxonomy" id="543639"/>
    <lineage>
        <taxon>Eukaryota</taxon>
        <taxon>Metazoa</taxon>
        <taxon>Ecdysozoa</taxon>
        <taxon>Arthropoda</taxon>
        <taxon>Chelicerata</taxon>
        <taxon>Arachnida</taxon>
        <taxon>Acari</taxon>
        <taxon>Parasitiformes</taxon>
        <taxon>Ixodida</taxon>
        <taxon>Ixodoidea</taxon>
        <taxon>Ixodidae</taxon>
        <taxon>Rhipicephalinae</taxon>
        <taxon>Dermacentor</taxon>
    </lineage>
</organism>
<sequence length="1575" mass="177818">MSCTHKVGGVSQLTLHLPSEYTSLPGGELRVDYSPPVGDPGPNFTFPATDSVEGVPIDGVLPGTDYNFQLYLSNGTVNNHRLWSSVIETEPDPPTNLSIKIDTGKVAHVYWQPPAEGKITGYRLAISPLSDQDEAPERSVHLNDENPPYTLRDLTPGGTYQLQLFSVYKSRESQQSAASNFTTKPNAPGRFIVWFRNETTLLVLWQPPYPSGIFDQYLVSITPEDASQSILYVDKEGEPPGPAQAPFYGLVPGRAYNISVQTISQTQISAPTEAQYRTVPLPPSNVTFNKEKVTSRSFEVSWSPPKSFSEFDRYQVALSMQHSLRQIVGRDEERVAIFDQDLEPGRTYEVMVKTVSGNVASWPVMGNVTTHPLSVEDLNATYGDAGEILVRWKPNNASLQDAYMVRYNELESFNSDSLETVKNNSVLLKGLLQGRNYSISVVAVSKGVASKPVFTYQSTRPASPVIEALEPVGQHMNVSWKSDVTSRQDSFAVVYVRNDTGERRQEDTRQNWLLLNNLYPGASYQIRVYAVSHGLWSEPHSYYQTVAPRPPQNLQIVKASNSTVILTWNAPANSLVDHYAVRYRPIESTYWREFGVVNSTSAEIDDLIAGERYVVRVATVSNKVESTDAQDVEQTLYPNSIKHVTHFLDSQNITFEWTAPPGRVDYYIIVYNPLNDQKQQKSQQVPANITRPGDNVNVVIENLKPGELYSFRLYAVSHDVRSEGFGVQTRTMPVIDSVINIVADEHETRTLGIKYTPTPQRHVVFDRYRFQLSDTGIPAQEKLSNDTNRLVLFDHLVPGRLYNISIWTISGGVYSVPIYRHTRLFPDPVKEIKALTVTDTAISLVWESATGDRDGYEVQYLDHRGVLVQNFTLGERISYEHLRPHHNYTFVVAVMSGYDTSTVRRSLPMSRTFQTLESVPGKVQNFQPFELKPSEIVLQWSLPSSEQNGVLTGFKITYYMKGSLTYRHKLFEPTETKGVISNLIPGRTYVFEIQAHTKIGPGGKGRWEETMPIWAPPKPSDSVFPKSVAHTTATIRVSFRKNFFANSHGPIHAYTLIVAEDVSKDATSANLPTWSEVQSFHSWPPYQVTEPYYPFNGTLTEDFVIGSEDCKGDKGYCNGPLKPGSTYRVKVRAYTAPDKFTDTVYSYPIQTDPDNTPLIVGILVPLSLLVILAILLVFLRRRRLGPFAPHSRGDPHSKDHDIVSIAESEMPCGAADLPVNRPKNRFTNILPYDHSRVKLLPTDDEDGSDYINANYIPGFNSPREFIVTQGPLHSTRDDMWRMVWEQNCRAIIMLTRCIEKGREKCDHYWPFDTQPVYYGDIQVTILNESQYSDWTISEFKVSRGDQSRIVRHFHFTTWPDFGVPDPPQTLVKFVRAFRERVIPDTKPIVVHCSAGVGRSGTFIALDRILQGLRKYDTVDIFGIVYEMRRERVWMVQNEQQYICIHQCLMCVLEGKEDVLDSPRPEAHDNQGFEVSATCRARVRTYAIKIQFTPPGLALIVGPLLPSLGHSLRLCRVLRSEAWRQIRYFRECLRVCSASGGSRDEGSSRLRLELRIAAQVSEFLWQKVLAGLPKSS</sequence>
<accession>A0ACB8C4Z2</accession>
<name>A0ACB8C4Z2_DERSI</name>
<evidence type="ECO:0000313" key="1">
    <source>
        <dbReference type="EMBL" id="KAH7933806.1"/>
    </source>
</evidence>
<keyword evidence="2" id="KW-1185">Reference proteome</keyword>
<comment type="caution">
    <text evidence="1">The sequence shown here is derived from an EMBL/GenBank/DDBJ whole genome shotgun (WGS) entry which is preliminary data.</text>
</comment>
<dbReference type="Proteomes" id="UP000821865">
    <property type="component" value="Chromosome 9"/>
</dbReference>
<evidence type="ECO:0000313" key="2">
    <source>
        <dbReference type="Proteomes" id="UP000821865"/>
    </source>
</evidence>
<reference evidence="1" key="1">
    <citation type="submission" date="2020-05" db="EMBL/GenBank/DDBJ databases">
        <title>Large-scale comparative analyses of tick genomes elucidate their genetic diversity and vector capacities.</title>
        <authorList>
            <person name="Jia N."/>
            <person name="Wang J."/>
            <person name="Shi W."/>
            <person name="Du L."/>
            <person name="Sun Y."/>
            <person name="Zhan W."/>
            <person name="Jiang J."/>
            <person name="Wang Q."/>
            <person name="Zhang B."/>
            <person name="Ji P."/>
            <person name="Sakyi L.B."/>
            <person name="Cui X."/>
            <person name="Yuan T."/>
            <person name="Jiang B."/>
            <person name="Yang W."/>
            <person name="Lam T.T.-Y."/>
            <person name="Chang Q."/>
            <person name="Ding S."/>
            <person name="Wang X."/>
            <person name="Zhu J."/>
            <person name="Ruan X."/>
            <person name="Zhao L."/>
            <person name="Wei J."/>
            <person name="Que T."/>
            <person name="Du C."/>
            <person name="Cheng J."/>
            <person name="Dai P."/>
            <person name="Han X."/>
            <person name="Huang E."/>
            <person name="Gao Y."/>
            <person name="Liu J."/>
            <person name="Shao H."/>
            <person name="Ye R."/>
            <person name="Li L."/>
            <person name="Wei W."/>
            <person name="Wang X."/>
            <person name="Wang C."/>
            <person name="Yang T."/>
            <person name="Huo Q."/>
            <person name="Li W."/>
            <person name="Guo W."/>
            <person name="Chen H."/>
            <person name="Zhou L."/>
            <person name="Ni X."/>
            <person name="Tian J."/>
            <person name="Zhou Y."/>
            <person name="Sheng Y."/>
            <person name="Liu T."/>
            <person name="Pan Y."/>
            <person name="Xia L."/>
            <person name="Li J."/>
            <person name="Zhao F."/>
            <person name="Cao W."/>
        </authorList>
    </citation>
    <scope>NUCLEOTIDE SEQUENCE</scope>
    <source>
        <strain evidence="1">Dsil-2018</strain>
    </source>
</reference>
<proteinExistence type="predicted"/>
<dbReference type="EMBL" id="CM023478">
    <property type="protein sequence ID" value="KAH7933806.1"/>
    <property type="molecule type" value="Genomic_DNA"/>
</dbReference>